<dbReference type="Proteomes" id="UP000078116">
    <property type="component" value="Unassembled WGS sequence"/>
</dbReference>
<dbReference type="AlphaFoldDB" id="A0A1A9N9M3"/>
<protein>
    <submittedName>
        <fullName evidence="2">Uncharacterized protein</fullName>
    </submittedName>
</protein>
<evidence type="ECO:0000313" key="2">
    <source>
        <dbReference type="EMBL" id="OAJ61260.1"/>
    </source>
</evidence>
<dbReference type="Proteomes" id="UP000077961">
    <property type="component" value="Unassembled WGS sequence"/>
</dbReference>
<evidence type="ECO:0000313" key="3">
    <source>
        <dbReference type="Proteomes" id="UP000077961"/>
    </source>
</evidence>
<evidence type="ECO:0000313" key="1">
    <source>
        <dbReference type="EMBL" id="OAJ55077.1"/>
    </source>
</evidence>
<proteinExistence type="predicted"/>
<organism evidence="2 4">
    <name type="scientific">Paraburkholderia ginsengiterrae</name>
    <dbReference type="NCBI Taxonomy" id="1462993"/>
    <lineage>
        <taxon>Bacteria</taxon>
        <taxon>Pseudomonadati</taxon>
        <taxon>Pseudomonadota</taxon>
        <taxon>Betaproteobacteria</taxon>
        <taxon>Burkholderiales</taxon>
        <taxon>Burkholderiaceae</taxon>
        <taxon>Paraburkholderia</taxon>
    </lineage>
</organism>
<dbReference type="EMBL" id="LXKA01000221">
    <property type="protein sequence ID" value="OAJ61260.1"/>
    <property type="molecule type" value="Genomic_DNA"/>
</dbReference>
<sequence>MPDCISPGKPVIAQLLTQGRDLASAETRTLLEQWGRRHAVRSALSFAASPIFLATSIKT</sequence>
<comment type="caution">
    <text evidence="2">The sequence shown here is derived from an EMBL/GenBank/DDBJ whole genome shotgun (WGS) entry which is preliminary data.</text>
</comment>
<name>A0A1A9N9M3_9BURK</name>
<reference evidence="3 4" key="1">
    <citation type="submission" date="2016-04" db="EMBL/GenBank/DDBJ databases">
        <title>Reclassification of Paraburkholderia panaciterrae (Farh et al. 2015) Dobritsa &amp; Samadpour 2016 as a later homotypic synonym of Paraburkholderia ginsengiterrae (Farh et al. 2015) Dobritsa &amp; Samadpour 2016.</title>
        <authorList>
            <person name="Dobritsa A.P."/>
            <person name="Kutumbaka K."/>
            <person name="Samadpour M."/>
        </authorList>
    </citation>
    <scope>NUCLEOTIDE SEQUENCE [LARGE SCALE GENOMIC DNA]</scope>
    <source>
        <strain evidence="2 4">DCY85</strain>
        <strain evidence="1 3">DCY85-1</strain>
    </source>
</reference>
<keyword evidence="3" id="KW-1185">Reference proteome</keyword>
<evidence type="ECO:0000313" key="4">
    <source>
        <dbReference type="Proteomes" id="UP000078116"/>
    </source>
</evidence>
<dbReference type="EMBL" id="LXJZ01000198">
    <property type="protein sequence ID" value="OAJ55077.1"/>
    <property type="molecule type" value="Genomic_DNA"/>
</dbReference>
<accession>A0A1A9N9M3</accession>
<gene>
    <name evidence="1" type="ORF">A6V36_09705</name>
    <name evidence="2" type="ORF">A6V37_04030</name>
</gene>